<dbReference type="FunCoup" id="F6I0Z6">
    <property type="interactions" value="94"/>
</dbReference>
<protein>
    <recommendedName>
        <fullName evidence="6">BHLH domain-containing protein</fullName>
    </recommendedName>
</protein>
<dbReference type="GO" id="GO:0005634">
    <property type="term" value="C:nucleus"/>
    <property type="evidence" value="ECO:0000318"/>
    <property type="project" value="GO_Central"/>
</dbReference>
<dbReference type="GO" id="GO:0043565">
    <property type="term" value="F:sequence-specific DNA binding"/>
    <property type="evidence" value="ECO:0000318"/>
    <property type="project" value="GO_Central"/>
</dbReference>
<keyword evidence="8" id="KW-1185">Reference proteome</keyword>
<organism evidence="7 8">
    <name type="scientific">Vitis vinifera</name>
    <name type="common">Grape</name>
    <dbReference type="NCBI Taxonomy" id="29760"/>
    <lineage>
        <taxon>Eukaryota</taxon>
        <taxon>Viridiplantae</taxon>
        <taxon>Streptophyta</taxon>
        <taxon>Embryophyta</taxon>
        <taxon>Tracheophyta</taxon>
        <taxon>Spermatophyta</taxon>
        <taxon>Magnoliopsida</taxon>
        <taxon>eudicotyledons</taxon>
        <taxon>Gunneridae</taxon>
        <taxon>Pentapetalae</taxon>
        <taxon>rosids</taxon>
        <taxon>Vitales</taxon>
        <taxon>Vitaceae</taxon>
        <taxon>Viteae</taxon>
        <taxon>Vitis</taxon>
    </lineage>
</organism>
<dbReference type="Pfam" id="PF00010">
    <property type="entry name" value="HLH"/>
    <property type="match status" value="1"/>
</dbReference>
<dbReference type="SMART" id="SM00353">
    <property type="entry name" value="HLH"/>
    <property type="match status" value="1"/>
</dbReference>
<dbReference type="Pfam" id="PF22754">
    <property type="entry name" value="bHLH-TF_ACT-like_plant"/>
    <property type="match status" value="1"/>
</dbReference>
<dbReference type="InterPro" id="IPR011598">
    <property type="entry name" value="bHLH_dom"/>
</dbReference>
<dbReference type="HOGENOM" id="CLU_037477_0_0_1"/>
<evidence type="ECO:0000313" key="7">
    <source>
        <dbReference type="EMBL" id="CCB60612.1"/>
    </source>
</evidence>
<dbReference type="PaxDb" id="29760-VIT_03s0038g02540.t01"/>
<dbReference type="PROSITE" id="PS50888">
    <property type="entry name" value="BHLH"/>
    <property type="match status" value="1"/>
</dbReference>
<feature type="region of interest" description="Disordered" evidence="5">
    <location>
        <begin position="434"/>
        <end position="454"/>
    </location>
</feature>
<gene>
    <name evidence="7" type="ordered locus">VIT_03s0038g02540</name>
</gene>
<dbReference type="SUPFAM" id="SSF47459">
    <property type="entry name" value="HLH, helix-loop-helix DNA-binding domain"/>
    <property type="match status" value="1"/>
</dbReference>
<evidence type="ECO:0000256" key="3">
    <source>
        <dbReference type="ARBA" id="ARBA00023163"/>
    </source>
</evidence>
<dbReference type="SMR" id="F6I0Z6"/>
<evidence type="ECO:0000313" key="8">
    <source>
        <dbReference type="Proteomes" id="UP000009183"/>
    </source>
</evidence>
<feature type="region of interest" description="Disordered" evidence="5">
    <location>
        <begin position="333"/>
        <end position="384"/>
    </location>
</feature>
<dbReference type="InterPro" id="IPR036638">
    <property type="entry name" value="HLH_DNA-bd_sf"/>
</dbReference>
<keyword evidence="4" id="KW-0539">Nucleus</keyword>
<keyword evidence="3" id="KW-0804">Transcription</keyword>
<evidence type="ECO:0000256" key="2">
    <source>
        <dbReference type="ARBA" id="ARBA00023015"/>
    </source>
</evidence>
<evidence type="ECO:0000256" key="1">
    <source>
        <dbReference type="ARBA" id="ARBA00004123"/>
    </source>
</evidence>
<dbReference type="EMBL" id="FN596508">
    <property type="protein sequence ID" value="CCB60612.1"/>
    <property type="molecule type" value="Genomic_DNA"/>
</dbReference>
<dbReference type="PANTHER" id="PTHR31945">
    <property type="entry name" value="TRANSCRIPTION FACTOR SCREAM2-RELATED"/>
    <property type="match status" value="1"/>
</dbReference>
<dbReference type="InterPro" id="IPR051358">
    <property type="entry name" value="TF_AMS/ICE1/BHLH6-like"/>
</dbReference>
<feature type="domain" description="BHLH" evidence="6">
    <location>
        <begin position="373"/>
        <end position="426"/>
    </location>
</feature>
<dbReference type="InParanoid" id="F6I0Z6"/>
<evidence type="ECO:0000259" key="6">
    <source>
        <dbReference type="PROSITE" id="PS50888"/>
    </source>
</evidence>
<dbReference type="STRING" id="29760.F6I0Z6"/>
<keyword evidence="2" id="KW-0805">Transcription regulation</keyword>
<dbReference type="Pfam" id="PF14215">
    <property type="entry name" value="bHLH-MYC_N"/>
    <property type="match status" value="1"/>
</dbReference>
<sequence length="649" mass="72408">MFQNQVNRTYFDNREHSSPVTSRFFEVGMMLIAGETINMVQSLMERLRPLVGLKSRDWDYCVLWKLSEDQRFLDWMDCCCAGGGENSTQNGGEEHLFPVSSVLPCRDAMSQHPRTKSCDLLAQLPSSISLDSGIHGQTLISNQPRWLNFCNSSDSSILEETVGTGLLIPVLGGLIELFVAKQVAEDQHVINFVTTQCHMISMEQEAMMNSSNINSIFSVNVNGGNADENQKDPNNHFQAPISPVTAMEDLNDLPISVDQIRLCSSPMNFLQQFSYTSESSIKNDVFFEGSHDSFLSEKTMMNALDCGFQEMEAMQKSMHIEMMEPLANKEQLGDDHKDLSAKRTANQADSVSDCSDQIDDDDDLKFQRRTGKGAQSKNIDAERRRRKKLNDRLYALRSLVPKISKVAAVLDRASILGDAIEFVKELQKQAKDLQDELEENSEDEGGKMNAGINSNPNNLQSEILNDNGSGVNIGPKTENEETQNRFLMGAAGNGIAASACRPPSAKQNHETDQITDDKAQQMEPQVEVAQIEGNDFFVKVFCEHKAGGFVRLMEALSSLGLEVTNANVTSCKGLVSNLFKVEKRDSEMVQADHVRDSLLELTKNPSEKWHGQMAYASENGGGLDFHNHHHHHHLHSHLLSSHHLHHLQN</sequence>
<dbReference type="AlphaFoldDB" id="F6I0Z6"/>
<evidence type="ECO:0000256" key="5">
    <source>
        <dbReference type="SAM" id="MobiDB-lite"/>
    </source>
</evidence>
<proteinExistence type="predicted"/>
<dbReference type="PANTHER" id="PTHR31945:SF11">
    <property type="entry name" value="TRANSCRIPTION FACTOR ABORTED MICROSPORES"/>
    <property type="match status" value="1"/>
</dbReference>
<name>F6I0Z6_VITVI</name>
<dbReference type="InterPro" id="IPR025610">
    <property type="entry name" value="MYC/MYB_N"/>
</dbReference>
<dbReference type="GO" id="GO:0046983">
    <property type="term" value="F:protein dimerization activity"/>
    <property type="evidence" value="ECO:0007669"/>
    <property type="project" value="InterPro"/>
</dbReference>
<dbReference type="eggNOG" id="ENOG502QQUB">
    <property type="taxonomic scope" value="Eukaryota"/>
</dbReference>
<dbReference type="CDD" id="cd11443">
    <property type="entry name" value="bHLH_AtAMS_like"/>
    <property type="match status" value="1"/>
</dbReference>
<dbReference type="Gene3D" id="4.10.280.10">
    <property type="entry name" value="Helix-loop-helix DNA-binding domain"/>
    <property type="match status" value="1"/>
</dbReference>
<evidence type="ECO:0000256" key="4">
    <source>
        <dbReference type="ARBA" id="ARBA00023242"/>
    </source>
</evidence>
<accession>F6I0Z6</accession>
<comment type="subcellular location">
    <subcellularLocation>
        <location evidence="1">Nucleus</location>
    </subcellularLocation>
</comment>
<dbReference type="Proteomes" id="UP000009183">
    <property type="component" value="Chromosome 3"/>
</dbReference>
<dbReference type="GO" id="GO:0003700">
    <property type="term" value="F:DNA-binding transcription factor activity"/>
    <property type="evidence" value="ECO:0000318"/>
    <property type="project" value="GO_Central"/>
</dbReference>
<reference evidence="8" key="1">
    <citation type="journal article" date="2007" name="Nature">
        <title>The grapevine genome sequence suggests ancestral hexaploidization in major angiosperm phyla.</title>
        <authorList>
            <consortium name="The French-Italian Public Consortium for Grapevine Genome Characterization."/>
            <person name="Jaillon O."/>
            <person name="Aury J.-M."/>
            <person name="Noel B."/>
            <person name="Policriti A."/>
            <person name="Clepet C."/>
            <person name="Casagrande A."/>
            <person name="Choisne N."/>
            <person name="Aubourg S."/>
            <person name="Vitulo N."/>
            <person name="Jubin C."/>
            <person name="Vezzi A."/>
            <person name="Legeai F."/>
            <person name="Hugueney P."/>
            <person name="Dasilva C."/>
            <person name="Horner D."/>
            <person name="Mica E."/>
            <person name="Jublot D."/>
            <person name="Poulain J."/>
            <person name="Bruyere C."/>
            <person name="Billault A."/>
            <person name="Segurens B."/>
            <person name="Gouyvenoux M."/>
            <person name="Ugarte E."/>
            <person name="Cattonaro F."/>
            <person name="Anthouard V."/>
            <person name="Vico V."/>
            <person name="Del Fabbro C."/>
            <person name="Alaux M."/>
            <person name="Di Gaspero G."/>
            <person name="Dumas V."/>
            <person name="Felice N."/>
            <person name="Paillard S."/>
            <person name="Juman I."/>
            <person name="Moroldo M."/>
            <person name="Scalabrin S."/>
            <person name="Canaguier A."/>
            <person name="Le Clainche I."/>
            <person name="Malacrida G."/>
            <person name="Durand E."/>
            <person name="Pesole G."/>
            <person name="Laucou V."/>
            <person name="Chatelet P."/>
            <person name="Merdinoglu D."/>
            <person name="Delledonne M."/>
            <person name="Pezzotti M."/>
            <person name="Lecharny A."/>
            <person name="Scarpelli C."/>
            <person name="Artiguenave F."/>
            <person name="Pe M.E."/>
            <person name="Valle G."/>
            <person name="Morgante M."/>
            <person name="Caboche M."/>
            <person name="Adam-Blondon A.-F."/>
            <person name="Weissenbach J."/>
            <person name="Quetier F."/>
            <person name="Wincker P."/>
        </authorList>
    </citation>
    <scope>NUCLEOTIDE SEQUENCE [LARGE SCALE GENOMIC DNA]</scope>
    <source>
        <strain evidence="8">cv. Pinot noir / PN40024</strain>
    </source>
</reference>
<dbReference type="GO" id="GO:0006355">
    <property type="term" value="P:regulation of DNA-templated transcription"/>
    <property type="evidence" value="ECO:0000318"/>
    <property type="project" value="GO_Central"/>
</dbReference>
<dbReference type="InterPro" id="IPR054502">
    <property type="entry name" value="bHLH-TF_ACT-like_plant"/>
</dbReference>